<sequence length="55" mass="6363">MVSPGRHLLPVSNNLYSAAKNILKLKVLVFQNYGMIFSIFLSFFVSFFELEKTYV</sequence>
<protein>
    <submittedName>
        <fullName evidence="2">Uncharacterized protein</fullName>
    </submittedName>
</protein>
<keyword evidence="1" id="KW-0812">Transmembrane</keyword>
<proteinExistence type="predicted"/>
<comment type="caution">
    <text evidence="2">The sequence shown here is derived from an EMBL/GenBank/DDBJ whole genome shotgun (WGS) entry which is preliminary data.</text>
</comment>
<feature type="transmembrane region" description="Helical" evidence="1">
    <location>
        <begin position="30"/>
        <end position="50"/>
    </location>
</feature>
<organism evidence="2">
    <name type="scientific">marine sediment metagenome</name>
    <dbReference type="NCBI Taxonomy" id="412755"/>
    <lineage>
        <taxon>unclassified sequences</taxon>
        <taxon>metagenomes</taxon>
        <taxon>ecological metagenomes</taxon>
    </lineage>
</organism>
<dbReference type="AlphaFoldDB" id="X1E3Y3"/>
<reference evidence="2" key="1">
    <citation type="journal article" date="2014" name="Front. Microbiol.">
        <title>High frequency of phylogenetically diverse reductive dehalogenase-homologous genes in deep subseafloor sedimentary metagenomes.</title>
        <authorList>
            <person name="Kawai M."/>
            <person name="Futagami T."/>
            <person name="Toyoda A."/>
            <person name="Takaki Y."/>
            <person name="Nishi S."/>
            <person name="Hori S."/>
            <person name="Arai W."/>
            <person name="Tsubouchi T."/>
            <person name="Morono Y."/>
            <person name="Uchiyama I."/>
            <person name="Ito T."/>
            <person name="Fujiyama A."/>
            <person name="Inagaki F."/>
            <person name="Takami H."/>
        </authorList>
    </citation>
    <scope>NUCLEOTIDE SEQUENCE</scope>
    <source>
        <strain evidence="2">Expedition CK06-06</strain>
    </source>
</reference>
<gene>
    <name evidence="2" type="ORF">S01H4_54263</name>
</gene>
<feature type="non-terminal residue" evidence="2">
    <location>
        <position position="55"/>
    </location>
</feature>
<accession>X1E3Y3</accession>
<name>X1E3Y3_9ZZZZ</name>
<keyword evidence="1" id="KW-1133">Transmembrane helix</keyword>
<dbReference type="EMBL" id="BART01031210">
    <property type="protein sequence ID" value="GAH11899.1"/>
    <property type="molecule type" value="Genomic_DNA"/>
</dbReference>
<evidence type="ECO:0000313" key="2">
    <source>
        <dbReference type="EMBL" id="GAH11899.1"/>
    </source>
</evidence>
<keyword evidence="1" id="KW-0472">Membrane</keyword>
<evidence type="ECO:0000256" key="1">
    <source>
        <dbReference type="SAM" id="Phobius"/>
    </source>
</evidence>